<name>A0ABY1P4P4_9RHOB</name>
<dbReference type="PANTHER" id="PTHR43877">
    <property type="entry name" value="AMINOALKYLPHOSPHONATE N-ACETYLTRANSFERASE-RELATED-RELATED"/>
    <property type="match status" value="1"/>
</dbReference>
<dbReference type="RefSeq" id="WP_283426634.1">
    <property type="nucleotide sequence ID" value="NZ_FXTY01000005.1"/>
</dbReference>
<keyword evidence="2" id="KW-0012">Acyltransferase</keyword>
<organism evidence="4 5">
    <name type="scientific">Shimia sagamensis</name>
    <dbReference type="NCBI Taxonomy" id="1566352"/>
    <lineage>
        <taxon>Bacteria</taxon>
        <taxon>Pseudomonadati</taxon>
        <taxon>Pseudomonadota</taxon>
        <taxon>Alphaproteobacteria</taxon>
        <taxon>Rhodobacterales</taxon>
        <taxon>Roseobacteraceae</taxon>
    </lineage>
</organism>
<dbReference type="InterPro" id="IPR050832">
    <property type="entry name" value="Bact_Acetyltransf"/>
</dbReference>
<evidence type="ECO:0000256" key="2">
    <source>
        <dbReference type="ARBA" id="ARBA00023315"/>
    </source>
</evidence>
<keyword evidence="1" id="KW-0808">Transferase</keyword>
<dbReference type="Gene3D" id="3.40.630.30">
    <property type="match status" value="1"/>
</dbReference>
<evidence type="ECO:0000313" key="5">
    <source>
        <dbReference type="Proteomes" id="UP001157961"/>
    </source>
</evidence>
<evidence type="ECO:0000256" key="1">
    <source>
        <dbReference type="ARBA" id="ARBA00022679"/>
    </source>
</evidence>
<dbReference type="Pfam" id="PF13508">
    <property type="entry name" value="Acetyltransf_7"/>
    <property type="match status" value="1"/>
</dbReference>
<sequence>MSVALREAEEGDAKEMAAILQSWLEDTPWMPVLHTLADTEAFCGHLTKATDCWVAEEAGEVTGFLARDKDWVTALYLAPEARDRGIGRALLAEASVGRDALQLWCFQNNEGARRFYERHGFVVEEVTDGAGNDEKLPDIRFVWRRAQEMSQ</sequence>
<dbReference type="InterPro" id="IPR000182">
    <property type="entry name" value="GNAT_dom"/>
</dbReference>
<dbReference type="PROSITE" id="PS51186">
    <property type="entry name" value="GNAT"/>
    <property type="match status" value="1"/>
</dbReference>
<dbReference type="Proteomes" id="UP001157961">
    <property type="component" value="Unassembled WGS sequence"/>
</dbReference>
<dbReference type="InterPro" id="IPR016181">
    <property type="entry name" value="Acyl_CoA_acyltransferase"/>
</dbReference>
<reference evidence="4 5" key="1">
    <citation type="submission" date="2017-05" db="EMBL/GenBank/DDBJ databases">
        <authorList>
            <person name="Varghese N."/>
            <person name="Submissions S."/>
        </authorList>
    </citation>
    <scope>NUCLEOTIDE SEQUENCE [LARGE SCALE GENOMIC DNA]</scope>
    <source>
        <strain evidence="4 5">DSM 29734</strain>
    </source>
</reference>
<evidence type="ECO:0000259" key="3">
    <source>
        <dbReference type="PROSITE" id="PS51186"/>
    </source>
</evidence>
<accession>A0ABY1P4P4</accession>
<dbReference type="EMBL" id="FXTY01000005">
    <property type="protein sequence ID" value="SMP26319.1"/>
    <property type="molecule type" value="Genomic_DNA"/>
</dbReference>
<keyword evidence="5" id="KW-1185">Reference proteome</keyword>
<dbReference type="CDD" id="cd04301">
    <property type="entry name" value="NAT_SF"/>
    <property type="match status" value="1"/>
</dbReference>
<gene>
    <name evidence="4" type="ORF">SAMN06265373_105223</name>
</gene>
<dbReference type="SUPFAM" id="SSF55729">
    <property type="entry name" value="Acyl-CoA N-acyltransferases (Nat)"/>
    <property type="match status" value="1"/>
</dbReference>
<feature type="domain" description="N-acetyltransferase" evidence="3">
    <location>
        <begin position="3"/>
        <end position="151"/>
    </location>
</feature>
<comment type="caution">
    <text evidence="4">The sequence shown here is derived from an EMBL/GenBank/DDBJ whole genome shotgun (WGS) entry which is preliminary data.</text>
</comment>
<evidence type="ECO:0000313" key="4">
    <source>
        <dbReference type="EMBL" id="SMP26319.1"/>
    </source>
</evidence>
<proteinExistence type="predicted"/>
<protein>
    <submittedName>
        <fullName evidence="4">Acetyltransferase (GNAT) domain-containing protein</fullName>
    </submittedName>
</protein>